<dbReference type="Pfam" id="PF00109">
    <property type="entry name" value="ketoacyl-synt"/>
    <property type="match status" value="1"/>
</dbReference>
<evidence type="ECO:0000256" key="4">
    <source>
        <dbReference type="RuleBase" id="RU003694"/>
    </source>
</evidence>
<evidence type="ECO:0000256" key="1">
    <source>
        <dbReference type="ARBA" id="ARBA00008467"/>
    </source>
</evidence>
<dbReference type="RefSeq" id="WP_189828572.1">
    <property type="nucleotide sequence ID" value="NZ_BMVC01000034.1"/>
</dbReference>
<reference evidence="6" key="2">
    <citation type="submission" date="2020-09" db="EMBL/GenBank/DDBJ databases">
        <authorList>
            <person name="Sun Q."/>
            <person name="Ohkuma M."/>
        </authorList>
    </citation>
    <scope>NUCLEOTIDE SEQUENCE</scope>
    <source>
        <strain evidence="6">JCM 4637</strain>
    </source>
</reference>
<dbReference type="GO" id="GO:0004315">
    <property type="term" value="F:3-oxoacyl-[acyl-carrier-protein] synthase activity"/>
    <property type="evidence" value="ECO:0007669"/>
    <property type="project" value="InterPro"/>
</dbReference>
<proteinExistence type="inferred from homology"/>
<gene>
    <name evidence="6" type="ORF">GCM10010334_83030</name>
</gene>
<dbReference type="AlphaFoldDB" id="A0A918XA47"/>
<dbReference type="SMART" id="SM00825">
    <property type="entry name" value="PKS_KS"/>
    <property type="match status" value="1"/>
</dbReference>
<dbReference type="NCBIfam" id="NF005589">
    <property type="entry name" value="PRK07314.1"/>
    <property type="match status" value="1"/>
</dbReference>
<accession>A0A918XA47</accession>
<comment type="caution">
    <text evidence="6">The sequence shown here is derived from an EMBL/GenBank/DDBJ whole genome shotgun (WGS) entry which is preliminary data.</text>
</comment>
<comment type="similarity">
    <text evidence="1 4">Belongs to the thiolase-like superfamily. Beta-ketoacyl-ACP synthases family.</text>
</comment>
<dbReference type="InterPro" id="IPR016039">
    <property type="entry name" value="Thiolase-like"/>
</dbReference>
<dbReference type="EMBL" id="BMVC01000034">
    <property type="protein sequence ID" value="GHD19398.1"/>
    <property type="molecule type" value="Genomic_DNA"/>
</dbReference>
<dbReference type="PROSITE" id="PS00606">
    <property type="entry name" value="KS3_1"/>
    <property type="match status" value="1"/>
</dbReference>
<dbReference type="InterPro" id="IPR014031">
    <property type="entry name" value="Ketoacyl_synth_C"/>
</dbReference>
<sequence>MTTAAARPAVAVTGIGMVTPAGIGREITWQRVLSGIPTAAPDPALADTPIPLSCRVPDYDPRAHRPRRVPQRLDPFTQFALTAAREAVADARLDCGTWPSARVAVVIGNCSGGLTSYETQHRKLDAAHARVSPLLLPLFLANMVAAQLSIELNAAGPSLVTATACASGTTALGTALQLLRSGACDIALAGGTEAMITPLTVTSLAAAGALTANPDPATASRPFDSRRDGFVMGEGAAVLVLERAEHARARGREGYALLAGYGASCDAHDPVTPHPHGDGAARAVQAALADAGATHDEVDHVNAHATSTPLGDLAEGRLLHRLFPARTAVTSVKGTLGHLIGAAGAVEAACTALSVHRRTVPPTAGLHTPDPALGVSPVTGAARSLPIGLALSNSFGFGGQNAVVAFRPVHSIREEGADSP</sequence>
<feature type="domain" description="Ketosynthase family 3 (KS3)" evidence="5">
    <location>
        <begin position="7"/>
        <end position="408"/>
    </location>
</feature>
<dbReference type="PROSITE" id="PS52004">
    <property type="entry name" value="KS3_2"/>
    <property type="match status" value="1"/>
</dbReference>
<dbReference type="FunFam" id="3.40.47.10:FF:000018">
    <property type="entry name" value="3-oxoacyl-[acyl-carrier-protein] synthase 2"/>
    <property type="match status" value="1"/>
</dbReference>
<evidence type="ECO:0000313" key="6">
    <source>
        <dbReference type="EMBL" id="GHD19398.1"/>
    </source>
</evidence>
<reference evidence="6" key="1">
    <citation type="journal article" date="2014" name="Int. J. Syst. Evol. Microbiol.">
        <title>Complete genome sequence of Corynebacterium casei LMG S-19264T (=DSM 44701T), isolated from a smear-ripened cheese.</title>
        <authorList>
            <consortium name="US DOE Joint Genome Institute (JGI-PGF)"/>
            <person name="Walter F."/>
            <person name="Albersmeier A."/>
            <person name="Kalinowski J."/>
            <person name="Ruckert C."/>
        </authorList>
    </citation>
    <scope>NUCLEOTIDE SEQUENCE</scope>
    <source>
        <strain evidence="6">JCM 4637</strain>
    </source>
</reference>
<evidence type="ECO:0000259" key="5">
    <source>
        <dbReference type="PROSITE" id="PS52004"/>
    </source>
</evidence>
<dbReference type="InterPro" id="IPR018201">
    <property type="entry name" value="Ketoacyl_synth_AS"/>
</dbReference>
<evidence type="ECO:0000256" key="2">
    <source>
        <dbReference type="ARBA" id="ARBA00022679"/>
    </source>
</evidence>
<evidence type="ECO:0000256" key="3">
    <source>
        <dbReference type="ARBA" id="ARBA00023315"/>
    </source>
</evidence>
<dbReference type="Pfam" id="PF02801">
    <property type="entry name" value="Ketoacyl-synt_C"/>
    <property type="match status" value="1"/>
</dbReference>
<keyword evidence="2 4" id="KW-0808">Transferase</keyword>
<dbReference type="Gene3D" id="3.40.47.10">
    <property type="match status" value="2"/>
</dbReference>
<dbReference type="Proteomes" id="UP000638353">
    <property type="component" value="Unassembled WGS sequence"/>
</dbReference>
<dbReference type="GO" id="GO:0006633">
    <property type="term" value="P:fatty acid biosynthetic process"/>
    <property type="evidence" value="ECO:0007669"/>
    <property type="project" value="InterPro"/>
</dbReference>
<dbReference type="SUPFAM" id="SSF53901">
    <property type="entry name" value="Thiolase-like"/>
    <property type="match status" value="2"/>
</dbReference>
<evidence type="ECO:0000313" key="7">
    <source>
        <dbReference type="Proteomes" id="UP000638353"/>
    </source>
</evidence>
<dbReference type="InterPro" id="IPR020841">
    <property type="entry name" value="PKS_Beta-ketoAc_synthase_dom"/>
</dbReference>
<dbReference type="PANTHER" id="PTHR11712">
    <property type="entry name" value="POLYKETIDE SYNTHASE-RELATED"/>
    <property type="match status" value="1"/>
</dbReference>
<keyword evidence="3" id="KW-0012">Acyltransferase</keyword>
<protein>
    <submittedName>
        <fullName evidence="6">3-oxoacyl-ACP synthase</fullName>
    </submittedName>
</protein>
<dbReference type="InterPro" id="IPR000794">
    <property type="entry name" value="Beta-ketoacyl_synthase"/>
</dbReference>
<name>A0A918XA47_9ACTN</name>
<dbReference type="PANTHER" id="PTHR11712:SF347">
    <property type="entry name" value="BETA KETOACYL-ACYL CARRIER PROTEIN SYNTHASE"/>
    <property type="match status" value="1"/>
</dbReference>
<dbReference type="InterPro" id="IPR014030">
    <property type="entry name" value="Ketoacyl_synth_N"/>
</dbReference>
<organism evidence="6 7">
    <name type="scientific">Streptomyces finlayi</name>
    <dbReference type="NCBI Taxonomy" id="67296"/>
    <lineage>
        <taxon>Bacteria</taxon>
        <taxon>Bacillati</taxon>
        <taxon>Actinomycetota</taxon>
        <taxon>Actinomycetes</taxon>
        <taxon>Kitasatosporales</taxon>
        <taxon>Streptomycetaceae</taxon>
        <taxon>Streptomyces</taxon>
    </lineage>
</organism>
<dbReference type="CDD" id="cd00834">
    <property type="entry name" value="KAS_I_II"/>
    <property type="match status" value="1"/>
</dbReference>